<dbReference type="RefSeq" id="WP_394459139.1">
    <property type="nucleotide sequence ID" value="NZ_JBIGHZ010000002.1"/>
</dbReference>
<dbReference type="Proteomes" id="UP001606099">
    <property type="component" value="Unassembled WGS sequence"/>
</dbReference>
<dbReference type="EMBL" id="JBIGHZ010000002">
    <property type="protein sequence ID" value="MFG6447630.1"/>
    <property type="molecule type" value="Genomic_DNA"/>
</dbReference>
<reference evidence="1 2" key="1">
    <citation type="submission" date="2024-08" db="EMBL/GenBank/DDBJ databases">
        <authorList>
            <person name="Lu H."/>
        </authorList>
    </citation>
    <scope>NUCLEOTIDE SEQUENCE [LARGE SCALE GENOMIC DNA]</scope>
    <source>
        <strain evidence="1 2">BYS180W</strain>
    </source>
</reference>
<sequence length="174" mass="20044">MNHEELVYQRIGEFAVSFQWIENKLREIGWFVIDPDRLKWPPPDLRNLTNEKLVDRVHELFLQALPKCNLPAELEADFKDSFASSVKQLHQLRRDRNRILHSAFIELKAGGEVQGILRSGSKLQVDEETGEALFDQELLSAKSFTSEMKAVADLSLFLNRAYTQLLHRYPHGGA</sequence>
<name>A0ABW7FTH7_9BURK</name>
<protein>
    <submittedName>
        <fullName evidence="1">Uncharacterized protein</fullName>
    </submittedName>
</protein>
<gene>
    <name evidence="1" type="ORF">ACG0Z6_05165</name>
</gene>
<evidence type="ECO:0000313" key="2">
    <source>
        <dbReference type="Proteomes" id="UP001606099"/>
    </source>
</evidence>
<accession>A0ABW7FTH7</accession>
<evidence type="ECO:0000313" key="1">
    <source>
        <dbReference type="EMBL" id="MFG6447630.1"/>
    </source>
</evidence>
<organism evidence="1 2">
    <name type="scientific">Roseateles rivi</name>
    <dbReference type="NCBI Taxonomy" id="3299028"/>
    <lineage>
        <taxon>Bacteria</taxon>
        <taxon>Pseudomonadati</taxon>
        <taxon>Pseudomonadota</taxon>
        <taxon>Betaproteobacteria</taxon>
        <taxon>Burkholderiales</taxon>
        <taxon>Sphaerotilaceae</taxon>
        <taxon>Roseateles</taxon>
    </lineage>
</organism>
<keyword evidence="2" id="KW-1185">Reference proteome</keyword>
<comment type="caution">
    <text evidence="1">The sequence shown here is derived from an EMBL/GenBank/DDBJ whole genome shotgun (WGS) entry which is preliminary data.</text>
</comment>
<proteinExistence type="predicted"/>